<dbReference type="EMBL" id="VFMN01000001">
    <property type="protein sequence ID" value="TQJ08983.1"/>
    <property type="molecule type" value="Genomic_DNA"/>
</dbReference>
<dbReference type="AlphaFoldDB" id="A0A542E0X1"/>
<feature type="signal peptide" evidence="1">
    <location>
        <begin position="1"/>
        <end position="25"/>
    </location>
</feature>
<dbReference type="GO" id="GO:0016787">
    <property type="term" value="F:hydrolase activity"/>
    <property type="evidence" value="ECO:0007669"/>
    <property type="project" value="UniProtKB-KW"/>
</dbReference>
<accession>A0A542E0X1</accession>
<feature type="chain" id="PRO_5022011789" evidence="1">
    <location>
        <begin position="26"/>
        <end position="406"/>
    </location>
</feature>
<comment type="caution">
    <text evidence="2">The sequence shown here is derived from an EMBL/GenBank/DDBJ whole genome shotgun (WGS) entry which is preliminary data.</text>
</comment>
<evidence type="ECO:0000313" key="2">
    <source>
        <dbReference type="EMBL" id="TQJ08983.1"/>
    </source>
</evidence>
<organism evidence="2 3">
    <name type="scientific">Lapillicoccus jejuensis</name>
    <dbReference type="NCBI Taxonomy" id="402171"/>
    <lineage>
        <taxon>Bacteria</taxon>
        <taxon>Bacillati</taxon>
        <taxon>Actinomycetota</taxon>
        <taxon>Actinomycetes</taxon>
        <taxon>Micrococcales</taxon>
        <taxon>Intrasporangiaceae</taxon>
        <taxon>Lapillicoccus</taxon>
    </lineage>
</organism>
<dbReference type="Proteomes" id="UP000317893">
    <property type="component" value="Unassembled WGS sequence"/>
</dbReference>
<protein>
    <submittedName>
        <fullName evidence="2">Putative glycosyl hydrolase-like family 15 (GHL15) protein</fullName>
    </submittedName>
</protein>
<dbReference type="Pfam" id="PF14885">
    <property type="entry name" value="GHL15"/>
    <property type="match status" value="1"/>
</dbReference>
<reference evidence="2 3" key="1">
    <citation type="submission" date="2019-06" db="EMBL/GenBank/DDBJ databases">
        <title>Sequencing the genomes of 1000 actinobacteria strains.</title>
        <authorList>
            <person name="Klenk H.-P."/>
        </authorList>
    </citation>
    <scope>NUCLEOTIDE SEQUENCE [LARGE SCALE GENOMIC DNA]</scope>
    <source>
        <strain evidence="2 3">DSM 18607</strain>
    </source>
</reference>
<evidence type="ECO:0000313" key="3">
    <source>
        <dbReference type="Proteomes" id="UP000317893"/>
    </source>
</evidence>
<name>A0A542E0X1_9MICO</name>
<evidence type="ECO:0000256" key="1">
    <source>
        <dbReference type="SAM" id="SignalP"/>
    </source>
</evidence>
<dbReference type="InterPro" id="IPR029455">
    <property type="entry name" value="GHL15"/>
</dbReference>
<gene>
    <name evidence="2" type="ORF">FB458_2085</name>
</gene>
<keyword evidence="3" id="KW-1185">Reference proteome</keyword>
<proteinExistence type="predicted"/>
<keyword evidence="2" id="KW-0378">Hydrolase</keyword>
<keyword evidence="1" id="KW-0732">Signal</keyword>
<sequence>MVGALVALLLAGLTGLTVGPPGAAAAPTAPTATGSVFATWAPQYMTRESSVTLDQALADARTDLLVAKPGIYTPYLPQMRALNPALRILTYLNATEANHALGTAYPADWYVRGADGTKVRSKYGAWMMDPRKAGWVRTRATECRDRTAESGYDGCLFDIMGPGPVIGPFGPGMASDREPIDARTGLPWTPTDWIAATTALGATVRAKVAPLPVYGNSVGDGDRYFGVDGTGATATLLDGTDGMISETFLRAGRAPLDPPPTLDQWRLSVAMVADAEAKGHVLLLCTKVWTDAPVAAKDQWHEFSMGTYLLAAQGLTRWTFLYDITERSTTVRPQWAAAAQLGTPTGAYTVNGKGVYQRVFTGGKVLVNPGTRTLTVSLGRPFVDLSGASVTSVTLPPHSAKVLRRA</sequence>